<dbReference type="RefSeq" id="WP_015772955.1">
    <property type="nucleotide sequence ID" value="NC_013173.1"/>
</dbReference>
<gene>
    <name evidence="5" type="ordered locus">Dbac_0734</name>
</gene>
<evidence type="ECO:0000313" key="5">
    <source>
        <dbReference type="EMBL" id="ACU88855.1"/>
    </source>
</evidence>
<accession>C7LN85</accession>
<evidence type="ECO:0000256" key="1">
    <source>
        <dbReference type="ARBA" id="ARBA00022723"/>
    </source>
</evidence>
<dbReference type="STRING" id="525897.Dbac_0734"/>
<feature type="chain" id="PRO_5002979484" evidence="3">
    <location>
        <begin position="20"/>
        <end position="159"/>
    </location>
</feature>
<dbReference type="PROSITE" id="PS00079">
    <property type="entry name" value="MULTICOPPER_OXIDASE1"/>
    <property type="match status" value="1"/>
</dbReference>
<dbReference type="GO" id="GO:0005507">
    <property type="term" value="F:copper ion binding"/>
    <property type="evidence" value="ECO:0007669"/>
    <property type="project" value="InterPro"/>
</dbReference>
<evidence type="ECO:0000259" key="4">
    <source>
        <dbReference type="Pfam" id="PF00127"/>
    </source>
</evidence>
<dbReference type="PANTHER" id="PTHR38439:SF3">
    <property type="entry name" value="COPPER-RESISTANT CUPROPROTEIN COPI"/>
    <property type="match status" value="1"/>
</dbReference>
<keyword evidence="2" id="KW-0186">Copper</keyword>
<evidence type="ECO:0000256" key="2">
    <source>
        <dbReference type="ARBA" id="ARBA00023008"/>
    </source>
</evidence>
<dbReference type="InterPro" id="IPR033138">
    <property type="entry name" value="Cu_oxidase_CS"/>
</dbReference>
<dbReference type="Pfam" id="PF00127">
    <property type="entry name" value="Copper-bind"/>
    <property type="match status" value="1"/>
</dbReference>
<evidence type="ECO:0000256" key="3">
    <source>
        <dbReference type="SAM" id="SignalP"/>
    </source>
</evidence>
<dbReference type="EMBL" id="CP001629">
    <property type="protein sequence ID" value="ACU88855.1"/>
    <property type="molecule type" value="Genomic_DNA"/>
</dbReference>
<dbReference type="KEGG" id="dba:Dbac_0734"/>
<dbReference type="eggNOG" id="COG4454">
    <property type="taxonomic scope" value="Bacteria"/>
</dbReference>
<dbReference type="InterPro" id="IPR050845">
    <property type="entry name" value="Cu-binding_ET"/>
</dbReference>
<reference evidence="5 6" key="1">
    <citation type="journal article" date="2009" name="Stand. Genomic Sci.">
        <title>Complete genome sequence of Desulfomicrobium baculatum type strain (X).</title>
        <authorList>
            <person name="Copeland A."/>
            <person name="Spring S."/>
            <person name="Goker M."/>
            <person name="Schneider S."/>
            <person name="Lapidus A."/>
            <person name="Del Rio T.G."/>
            <person name="Tice H."/>
            <person name="Cheng J.F."/>
            <person name="Chen F."/>
            <person name="Nolan M."/>
            <person name="Bruce D."/>
            <person name="Goodwin L."/>
            <person name="Pitluck S."/>
            <person name="Ivanova N."/>
            <person name="Mavrommatis K."/>
            <person name="Ovchinnikova G."/>
            <person name="Pati A."/>
            <person name="Chen A."/>
            <person name="Palaniappan K."/>
            <person name="Land M."/>
            <person name="Hauser L."/>
            <person name="Chang Y.J."/>
            <person name="Jeffries C.C."/>
            <person name="Meincke L."/>
            <person name="Sims D."/>
            <person name="Brettin T."/>
            <person name="Detter J.C."/>
            <person name="Han C."/>
            <person name="Chain P."/>
            <person name="Bristow J."/>
            <person name="Eisen J.A."/>
            <person name="Markowitz V."/>
            <person name="Hugenholtz P."/>
            <person name="Kyrpides N.C."/>
            <person name="Klenk H.P."/>
            <person name="Lucas S."/>
        </authorList>
    </citation>
    <scope>NUCLEOTIDE SEQUENCE [LARGE SCALE GENOMIC DNA]</scope>
    <source>
        <strain evidence="6">DSM 4028 / VKM B-1378 / X</strain>
    </source>
</reference>
<feature type="signal peptide" evidence="3">
    <location>
        <begin position="1"/>
        <end position="19"/>
    </location>
</feature>
<dbReference type="HOGENOM" id="CLU_102172_0_0_7"/>
<evidence type="ECO:0000313" key="6">
    <source>
        <dbReference type="Proteomes" id="UP000002216"/>
    </source>
</evidence>
<keyword evidence="6" id="KW-1185">Reference proteome</keyword>
<dbReference type="Gene3D" id="2.60.40.420">
    <property type="entry name" value="Cupredoxins - blue copper proteins"/>
    <property type="match status" value="1"/>
</dbReference>
<keyword evidence="3" id="KW-0732">Signal</keyword>
<dbReference type="GO" id="GO:0009055">
    <property type="term" value="F:electron transfer activity"/>
    <property type="evidence" value="ECO:0007669"/>
    <property type="project" value="InterPro"/>
</dbReference>
<name>C7LN85_DESBD</name>
<dbReference type="PANTHER" id="PTHR38439">
    <property type="entry name" value="AURACYANIN-B"/>
    <property type="match status" value="1"/>
</dbReference>
<protein>
    <submittedName>
        <fullName evidence="5">Blue (Type 1) copper domain protein</fullName>
    </submittedName>
</protein>
<dbReference type="AlphaFoldDB" id="C7LN85"/>
<organism evidence="5 6">
    <name type="scientific">Desulfomicrobium baculatum (strain DSM 4028 / VKM B-1378 / X)</name>
    <name type="common">Desulfovibrio baculatus</name>
    <dbReference type="NCBI Taxonomy" id="525897"/>
    <lineage>
        <taxon>Bacteria</taxon>
        <taxon>Pseudomonadati</taxon>
        <taxon>Thermodesulfobacteriota</taxon>
        <taxon>Desulfovibrionia</taxon>
        <taxon>Desulfovibrionales</taxon>
        <taxon>Desulfomicrobiaceae</taxon>
        <taxon>Desulfomicrobium</taxon>
    </lineage>
</organism>
<dbReference type="Proteomes" id="UP000002216">
    <property type="component" value="Chromosome"/>
</dbReference>
<dbReference type="SUPFAM" id="SSF49503">
    <property type="entry name" value="Cupredoxins"/>
    <property type="match status" value="1"/>
</dbReference>
<dbReference type="InterPro" id="IPR000923">
    <property type="entry name" value="BlueCu_1"/>
</dbReference>
<feature type="domain" description="Blue (type 1) copper" evidence="4">
    <location>
        <begin position="56"/>
        <end position="156"/>
    </location>
</feature>
<sequence>MIMLRAALILLFCAGTAWSHESEHKSPTPDLREQQEWGIAGDASAVTRTVEVRMLDTMRFVPDEIEVRLGETVRFVVRNEGLMMHEFVIGTQADNKAHAALMLRYPNMEHEAAYMAHVAPGGEGEVVWHFNRPGEFEFACLIAGHYQAGMIGVIRVVGK</sequence>
<dbReference type="InterPro" id="IPR008972">
    <property type="entry name" value="Cupredoxin"/>
</dbReference>
<keyword evidence="1" id="KW-0479">Metal-binding</keyword>
<dbReference type="CDD" id="cd04211">
    <property type="entry name" value="Cupredoxin_like_2"/>
    <property type="match status" value="1"/>
</dbReference>
<dbReference type="OrthoDB" id="9816061at2"/>
<proteinExistence type="predicted"/>